<evidence type="ECO:0000259" key="1">
    <source>
        <dbReference type="Pfam" id="PF11706"/>
    </source>
</evidence>
<dbReference type="SUPFAM" id="SSF160904">
    <property type="entry name" value="Jann2411-like"/>
    <property type="match status" value="1"/>
</dbReference>
<name>A0A318NGQ4_9ACTN</name>
<keyword evidence="3" id="KW-1185">Reference proteome</keyword>
<dbReference type="Gene3D" id="1.10.3300.10">
    <property type="entry name" value="Jann2411-like domain"/>
    <property type="match status" value="1"/>
</dbReference>
<reference evidence="2 3" key="1">
    <citation type="submission" date="2018-03" db="EMBL/GenBank/DDBJ databases">
        <title>Bioinformatic expansion and discovery of thiopeptide antibiotics.</title>
        <authorList>
            <person name="Schwalen C.J."/>
            <person name="Hudson G.A."/>
            <person name="Mitchell D.A."/>
        </authorList>
    </citation>
    <scope>NUCLEOTIDE SEQUENCE [LARGE SCALE GENOMIC DNA]</scope>
    <source>
        <strain evidence="2 3">NRRL 8041</strain>
    </source>
</reference>
<feature type="domain" description="Zinc finger CGNR" evidence="1">
    <location>
        <begin position="9"/>
        <end position="36"/>
    </location>
</feature>
<dbReference type="Proteomes" id="UP000248333">
    <property type="component" value="Unassembled WGS sequence"/>
</dbReference>
<dbReference type="RefSeq" id="WP_110566980.1">
    <property type="nucleotide sequence ID" value="NZ_PYBV01000042.1"/>
</dbReference>
<sequence length="41" mass="4946">MRRRVRRVRSRGARRRWCGMRGCGDRAKAAAYRQRRRTPTA</sequence>
<dbReference type="InterPro" id="IPR021005">
    <property type="entry name" value="Znf_CGNR"/>
</dbReference>
<proteinExistence type="predicted"/>
<organism evidence="2 3">
    <name type="scientific">Micromonospora arborensis</name>
    <dbReference type="NCBI Taxonomy" id="2116518"/>
    <lineage>
        <taxon>Bacteria</taxon>
        <taxon>Bacillati</taxon>
        <taxon>Actinomycetota</taxon>
        <taxon>Actinomycetes</taxon>
        <taxon>Micromonosporales</taxon>
        <taxon>Micromonosporaceae</taxon>
        <taxon>Micromonospora</taxon>
    </lineage>
</organism>
<evidence type="ECO:0000313" key="2">
    <source>
        <dbReference type="EMBL" id="PYC65712.1"/>
    </source>
</evidence>
<dbReference type="Pfam" id="PF11706">
    <property type="entry name" value="zf-CGNR"/>
    <property type="match status" value="1"/>
</dbReference>
<dbReference type="EMBL" id="PYBV01000042">
    <property type="protein sequence ID" value="PYC65712.1"/>
    <property type="molecule type" value="Genomic_DNA"/>
</dbReference>
<protein>
    <recommendedName>
        <fullName evidence="1">Zinc finger CGNR domain-containing protein</fullName>
    </recommendedName>
</protein>
<gene>
    <name evidence="2" type="ORF">C7C45_27955</name>
</gene>
<comment type="caution">
    <text evidence="2">The sequence shown here is derived from an EMBL/GenBank/DDBJ whole genome shotgun (WGS) entry which is preliminary data.</text>
</comment>
<dbReference type="InterPro" id="IPR023286">
    <property type="entry name" value="ABATE_dom_sf"/>
</dbReference>
<dbReference type="AlphaFoldDB" id="A0A318NGQ4"/>
<evidence type="ECO:0000313" key="3">
    <source>
        <dbReference type="Proteomes" id="UP000248333"/>
    </source>
</evidence>
<accession>A0A318NGQ4</accession>